<dbReference type="PROSITE" id="PS00130">
    <property type="entry name" value="U_DNA_GLYCOSYLASE"/>
    <property type="match status" value="1"/>
</dbReference>
<keyword evidence="4 10" id="KW-0812">Transmembrane</keyword>
<feature type="active site" description="Proton acceptor" evidence="8">
    <location>
        <position position="183"/>
    </location>
</feature>
<feature type="transmembrane region" description="Helical" evidence="10">
    <location>
        <begin position="413"/>
        <end position="431"/>
    </location>
</feature>
<dbReference type="InterPro" id="IPR018085">
    <property type="entry name" value="Ura-DNA_Glyclase_AS"/>
</dbReference>
<dbReference type="Proteomes" id="UP000238217">
    <property type="component" value="Unassembled WGS sequence"/>
</dbReference>
<feature type="transmembrane region" description="Helical" evidence="10">
    <location>
        <begin position="481"/>
        <end position="504"/>
    </location>
</feature>
<evidence type="ECO:0000256" key="3">
    <source>
        <dbReference type="ARBA" id="ARBA00022679"/>
    </source>
</evidence>
<feature type="region of interest" description="Disordered" evidence="9">
    <location>
        <begin position="558"/>
        <end position="619"/>
    </location>
</feature>
<feature type="transmembrane region" description="Helical" evidence="10">
    <location>
        <begin position="102"/>
        <end position="123"/>
    </location>
</feature>
<organism evidence="11 12">
    <name type="scientific">Nesterenkonia sandarakina</name>
    <dbReference type="NCBI Taxonomy" id="272918"/>
    <lineage>
        <taxon>Bacteria</taxon>
        <taxon>Bacillati</taxon>
        <taxon>Actinomycetota</taxon>
        <taxon>Actinomycetes</taxon>
        <taxon>Micrococcales</taxon>
        <taxon>Micrococcaceae</taxon>
        <taxon>Nesterenkonia</taxon>
    </lineage>
</organism>
<keyword evidence="6 10" id="KW-0472">Membrane</keyword>
<dbReference type="AlphaFoldDB" id="A0A2T0YIU1"/>
<comment type="caution">
    <text evidence="11">The sequence shown here is derived from an EMBL/GenBank/DDBJ whole genome shotgun (WGS) entry which is preliminary data.</text>
</comment>
<evidence type="ECO:0000256" key="2">
    <source>
        <dbReference type="ARBA" id="ARBA00022676"/>
    </source>
</evidence>
<keyword evidence="2" id="KW-0328">Glycosyltransferase</keyword>
<evidence type="ECO:0000313" key="11">
    <source>
        <dbReference type="EMBL" id="PRZ15122.1"/>
    </source>
</evidence>
<feature type="region of interest" description="Disordered" evidence="9">
    <location>
        <begin position="1"/>
        <end position="38"/>
    </location>
</feature>
<evidence type="ECO:0000256" key="5">
    <source>
        <dbReference type="ARBA" id="ARBA00022989"/>
    </source>
</evidence>
<keyword evidence="12" id="KW-1185">Reference proteome</keyword>
<dbReference type="GO" id="GO:0016757">
    <property type="term" value="F:glycosyltransferase activity"/>
    <property type="evidence" value="ECO:0007669"/>
    <property type="project" value="UniProtKB-KW"/>
</dbReference>
<evidence type="ECO:0000256" key="9">
    <source>
        <dbReference type="SAM" id="MobiDB-lite"/>
    </source>
</evidence>
<evidence type="ECO:0000256" key="6">
    <source>
        <dbReference type="ARBA" id="ARBA00023136"/>
    </source>
</evidence>
<feature type="transmembrane region" description="Helical" evidence="10">
    <location>
        <begin position="232"/>
        <end position="253"/>
    </location>
</feature>
<keyword evidence="3" id="KW-0808">Transferase</keyword>
<evidence type="ECO:0008006" key="13">
    <source>
        <dbReference type="Google" id="ProtNLM"/>
    </source>
</evidence>
<feature type="transmembrane region" description="Helical" evidence="10">
    <location>
        <begin position="347"/>
        <end position="365"/>
    </location>
</feature>
<gene>
    <name evidence="11" type="ORF">BCL67_10942</name>
</gene>
<dbReference type="RefSeq" id="WP_181255948.1">
    <property type="nucleotide sequence ID" value="NZ_PVTY01000009.1"/>
</dbReference>
<comment type="similarity">
    <text evidence="7">Belongs to the MptA/B family.</text>
</comment>
<dbReference type="GO" id="GO:0016799">
    <property type="term" value="F:hydrolase activity, hydrolyzing N-glycosyl compounds"/>
    <property type="evidence" value="ECO:0007669"/>
    <property type="project" value="InterPro"/>
</dbReference>
<proteinExistence type="inferred from homology"/>
<reference evidence="11 12" key="1">
    <citation type="submission" date="2018-03" db="EMBL/GenBank/DDBJ databases">
        <title>Comparative analysis of microorganisms from saline springs in Andes Mountain Range, Colombia.</title>
        <authorList>
            <person name="Rubin E."/>
        </authorList>
    </citation>
    <scope>NUCLEOTIDE SEQUENCE [LARGE SCALE GENOMIC DNA]</scope>
    <source>
        <strain evidence="11 12">CG 35</strain>
    </source>
</reference>
<evidence type="ECO:0000256" key="4">
    <source>
        <dbReference type="ARBA" id="ARBA00022692"/>
    </source>
</evidence>
<keyword evidence="5 10" id="KW-1133">Transmembrane helix</keyword>
<evidence type="ECO:0000256" key="8">
    <source>
        <dbReference type="PROSITE-ProRule" id="PRU10072"/>
    </source>
</evidence>
<comment type="subcellular location">
    <subcellularLocation>
        <location evidence="1">Membrane</location>
        <topology evidence="1">Multi-pass membrane protein</topology>
    </subcellularLocation>
</comment>
<feature type="compositionally biased region" description="Low complexity" evidence="9">
    <location>
        <begin position="569"/>
        <end position="579"/>
    </location>
</feature>
<feature type="transmembrane region" description="Helical" evidence="10">
    <location>
        <begin position="443"/>
        <end position="469"/>
    </location>
</feature>
<name>A0A2T0YIU1_9MICC</name>
<evidence type="ECO:0000256" key="10">
    <source>
        <dbReference type="SAM" id="Phobius"/>
    </source>
</evidence>
<evidence type="ECO:0000313" key="12">
    <source>
        <dbReference type="Proteomes" id="UP000238217"/>
    </source>
</evidence>
<dbReference type="GO" id="GO:0016020">
    <property type="term" value="C:membrane"/>
    <property type="evidence" value="ECO:0007669"/>
    <property type="project" value="UniProtKB-SubCell"/>
</dbReference>
<evidence type="ECO:0000256" key="1">
    <source>
        <dbReference type="ARBA" id="ARBA00004141"/>
    </source>
</evidence>
<evidence type="ECO:0000256" key="7">
    <source>
        <dbReference type="ARBA" id="ARBA00043987"/>
    </source>
</evidence>
<dbReference type="NCBIfam" id="NF038066">
    <property type="entry name" value="MptB"/>
    <property type="match status" value="1"/>
</dbReference>
<protein>
    <recommendedName>
        <fullName evidence="13">Alpha-1,6-mannosyltransferase</fullName>
    </recommendedName>
</protein>
<feature type="transmembrane region" description="Helical" evidence="10">
    <location>
        <begin position="274"/>
        <end position="302"/>
    </location>
</feature>
<feature type="transmembrane region" description="Helical" evidence="10">
    <location>
        <begin position="308"/>
        <end position="335"/>
    </location>
</feature>
<dbReference type="GO" id="GO:0006281">
    <property type="term" value="P:DNA repair"/>
    <property type="evidence" value="ECO:0007669"/>
    <property type="project" value="InterPro"/>
</dbReference>
<dbReference type="EMBL" id="PVTY01000009">
    <property type="protein sequence ID" value="PRZ15122.1"/>
    <property type="molecule type" value="Genomic_DNA"/>
</dbReference>
<accession>A0A2T0YIU1</accession>
<feature type="transmembrane region" description="Helical" evidence="10">
    <location>
        <begin position="58"/>
        <end position="82"/>
    </location>
</feature>
<feature type="transmembrane region" description="Helical" evidence="10">
    <location>
        <begin position="510"/>
        <end position="528"/>
    </location>
</feature>
<sequence length="619" mass="67293">MSAEAGAAENSPAPSGAEGAVGLGTSAQTAEAESGPRRPRKRDIWLHILRSSTRPKSVWSPMVEGLLGSMLVLLGSFGVGWLVSVSPLSRQPWIIAFRTETVGVVVATIALTLGCWVMLRAWLRLGRVLENPDPSQQWPTRSLRTVNAAVVLWSLPQLIAIPIFSRDVFAYLNQGRLVLAGQDPYTTGVSTLDNWFQLGTDILWAESETPYGPLFLWLEAAVMGVAVDNPDLALFLFRLACVGGVVMMMVFVPKLARIHGIDPARAQWITLANPLLIISFISSAHNDAIMVGFALAGVYAAAHGRGVLATLLVVVSIGIKPITIVLLPFIGLLWAGPGASWSRKFSYWFLTAGIAAAVMITIGLVQGYGFGWLAVLAGTGTGSVFWSPIGIADGWLGTLLRSFGLDSGWTLEVFKVAGRILSVIVVLWLMFRGDEKFIVQRMVWAFTALVVLSPIIQPWYLLWLLPLFAITGIRKDWQFKWVVFTIIFFLAFGASDQLSIYQFLGLDQQMLALSITVSWICIIWLTLLDRQTRWVVWDGWGLPAVRWEWPTLRGRRAAETPKNTDDDAAPVQLAAGAPAKPTTRQVAGQVSGPISGPVSDPVARATAEPGGEETTPGAR</sequence>
<dbReference type="InterPro" id="IPR049829">
    <property type="entry name" value="MptA/B-like"/>
</dbReference>
<dbReference type="Pfam" id="PF26314">
    <property type="entry name" value="MptA_B_family"/>
    <property type="match status" value="1"/>
</dbReference>